<dbReference type="RefSeq" id="XP_024324396.1">
    <property type="nucleotide sequence ID" value="XM_024467748.1"/>
</dbReference>
<dbReference type="Gene3D" id="1.10.510.10">
    <property type="entry name" value="Transferase(Phosphotransferase) domain 1"/>
    <property type="match status" value="1"/>
</dbReference>
<gene>
    <name evidence="2" type="ORF">VC83_04112</name>
</gene>
<dbReference type="Proteomes" id="UP000077154">
    <property type="component" value="Unassembled WGS sequence"/>
</dbReference>
<dbReference type="VEuPathDB" id="FungiDB:GMDG_07009"/>
<proteinExistence type="predicted"/>
<dbReference type="GeneID" id="36287185"/>
<reference evidence="2" key="1">
    <citation type="submission" date="2016-03" db="EMBL/GenBank/DDBJ databases">
        <title>Updated assembly of Pseudogymnoascus destructans, the fungus causing white-nose syndrome of bats.</title>
        <authorList>
            <person name="Palmer J.M."/>
            <person name="Drees K.P."/>
            <person name="Foster J.T."/>
            <person name="Lindner D.L."/>
        </authorList>
    </citation>
    <scope>NUCLEOTIDE SEQUENCE [LARGE SCALE GENOMIC DNA]</scope>
    <source>
        <strain evidence="2">20631-21</strain>
    </source>
</reference>
<evidence type="ECO:0000313" key="2">
    <source>
        <dbReference type="EMBL" id="OAF59112.1"/>
    </source>
</evidence>
<evidence type="ECO:0008006" key="3">
    <source>
        <dbReference type="Google" id="ProtNLM"/>
    </source>
</evidence>
<feature type="region of interest" description="Disordered" evidence="1">
    <location>
        <begin position="28"/>
        <end position="62"/>
    </location>
</feature>
<protein>
    <recommendedName>
        <fullName evidence="3">Protein kinase domain-containing protein</fullName>
    </recommendedName>
</protein>
<evidence type="ECO:0000256" key="1">
    <source>
        <dbReference type="SAM" id="MobiDB-lite"/>
    </source>
</evidence>
<dbReference type="SUPFAM" id="SSF56112">
    <property type="entry name" value="Protein kinase-like (PK-like)"/>
    <property type="match status" value="1"/>
</dbReference>
<dbReference type="AlphaFoldDB" id="A0A177ACF8"/>
<sequence>MLHVEGLAEEQQSPGDMDVLIGFETNAQGKGASVTTEQEGWPTTGQEGGRSHETGPGLRGLRGLETPRTQIVKGLKYLASCRLEHGSLSCSNILVGTEGDIKIAGQECCREMTPPGRASSRDMVSLMNIATKLMQKSAYEDGAGGAHDMERWPADCKAVDFLAKIQVARSFDELLDHPLLQLSWKKEDLKWMVALAAVSSHRGFRYHEQARDVMEA</sequence>
<organism evidence="2">
    <name type="scientific">Pseudogymnoascus destructans</name>
    <dbReference type="NCBI Taxonomy" id="655981"/>
    <lineage>
        <taxon>Eukaryota</taxon>
        <taxon>Fungi</taxon>
        <taxon>Dikarya</taxon>
        <taxon>Ascomycota</taxon>
        <taxon>Pezizomycotina</taxon>
        <taxon>Leotiomycetes</taxon>
        <taxon>Thelebolales</taxon>
        <taxon>Thelebolaceae</taxon>
        <taxon>Pseudogymnoascus</taxon>
    </lineage>
</organism>
<feature type="compositionally biased region" description="Polar residues" evidence="1">
    <location>
        <begin position="28"/>
        <end position="45"/>
    </location>
</feature>
<accession>A0A177ACF8</accession>
<name>A0A177ACF8_9PEZI</name>
<dbReference type="EMBL" id="KV441394">
    <property type="protein sequence ID" value="OAF59112.1"/>
    <property type="molecule type" value="Genomic_DNA"/>
</dbReference>
<dbReference type="OrthoDB" id="3429353at2759"/>
<dbReference type="InterPro" id="IPR011009">
    <property type="entry name" value="Kinase-like_dom_sf"/>
</dbReference>